<feature type="transmembrane region" description="Helical" evidence="6">
    <location>
        <begin position="42"/>
        <end position="60"/>
    </location>
</feature>
<feature type="transmembrane region" description="Helical" evidence="6">
    <location>
        <begin position="148"/>
        <end position="167"/>
    </location>
</feature>
<keyword evidence="8" id="KW-1185">Reference proteome</keyword>
<dbReference type="EMBL" id="RCDB01000002">
    <property type="protein sequence ID" value="RLK49722.1"/>
    <property type="molecule type" value="Genomic_DNA"/>
</dbReference>
<dbReference type="PANTHER" id="PTHR31885">
    <property type="entry name" value="GH04784P"/>
    <property type="match status" value="1"/>
</dbReference>
<dbReference type="Proteomes" id="UP000273158">
    <property type="component" value="Unassembled WGS sequence"/>
</dbReference>
<comment type="caution">
    <text evidence="7">The sequence shown here is derived from an EMBL/GenBank/DDBJ whole genome shotgun (WGS) entry which is preliminary data.</text>
</comment>
<dbReference type="AlphaFoldDB" id="A0A498C2T2"/>
<feature type="transmembrane region" description="Helical" evidence="6">
    <location>
        <begin position="72"/>
        <end position="90"/>
    </location>
</feature>
<dbReference type="PANTHER" id="PTHR31885:SF6">
    <property type="entry name" value="GH04784P"/>
    <property type="match status" value="1"/>
</dbReference>
<dbReference type="RefSeq" id="WP_241965175.1">
    <property type="nucleotide sequence ID" value="NZ_RCDB01000002.1"/>
</dbReference>
<keyword evidence="3 6" id="KW-0812">Transmembrane</keyword>
<evidence type="ECO:0000313" key="7">
    <source>
        <dbReference type="EMBL" id="RLK49722.1"/>
    </source>
</evidence>
<feature type="transmembrane region" description="Helical" evidence="6">
    <location>
        <begin position="199"/>
        <end position="221"/>
    </location>
</feature>
<dbReference type="GO" id="GO:0016787">
    <property type="term" value="F:hydrolase activity"/>
    <property type="evidence" value="ECO:0007669"/>
    <property type="project" value="TreeGrafter"/>
</dbReference>
<evidence type="ECO:0000313" key="8">
    <source>
        <dbReference type="Proteomes" id="UP000273158"/>
    </source>
</evidence>
<evidence type="ECO:0000256" key="1">
    <source>
        <dbReference type="ARBA" id="ARBA00004141"/>
    </source>
</evidence>
<dbReference type="Pfam" id="PF07947">
    <property type="entry name" value="YhhN"/>
    <property type="match status" value="1"/>
</dbReference>
<organism evidence="7 8">
    <name type="scientific">Microbacterium telephonicum</name>
    <dbReference type="NCBI Taxonomy" id="1714841"/>
    <lineage>
        <taxon>Bacteria</taxon>
        <taxon>Bacillati</taxon>
        <taxon>Actinomycetota</taxon>
        <taxon>Actinomycetes</taxon>
        <taxon>Micrococcales</taxon>
        <taxon>Microbacteriaceae</taxon>
        <taxon>Microbacterium</taxon>
    </lineage>
</organism>
<feature type="transmembrane region" description="Helical" evidence="6">
    <location>
        <begin position="96"/>
        <end position="116"/>
    </location>
</feature>
<name>A0A498C2T2_9MICO</name>
<evidence type="ECO:0000256" key="4">
    <source>
        <dbReference type="ARBA" id="ARBA00022989"/>
    </source>
</evidence>
<proteinExistence type="inferred from homology"/>
<feature type="transmembrane region" description="Helical" evidence="6">
    <location>
        <begin position="123"/>
        <end position="142"/>
    </location>
</feature>
<comment type="similarity">
    <text evidence="2">Belongs to the TMEM86 family.</text>
</comment>
<accession>A0A498C2T2</accession>
<evidence type="ECO:0000256" key="2">
    <source>
        <dbReference type="ARBA" id="ARBA00007375"/>
    </source>
</evidence>
<evidence type="ECO:0000256" key="5">
    <source>
        <dbReference type="ARBA" id="ARBA00023136"/>
    </source>
</evidence>
<evidence type="ECO:0000256" key="6">
    <source>
        <dbReference type="SAM" id="Phobius"/>
    </source>
</evidence>
<feature type="transmembrane region" description="Helical" evidence="6">
    <location>
        <begin position="17"/>
        <end position="36"/>
    </location>
</feature>
<dbReference type="GO" id="GO:0016020">
    <property type="term" value="C:membrane"/>
    <property type="evidence" value="ECO:0007669"/>
    <property type="project" value="UniProtKB-SubCell"/>
</dbReference>
<evidence type="ECO:0000256" key="3">
    <source>
        <dbReference type="ARBA" id="ARBA00022692"/>
    </source>
</evidence>
<comment type="subcellular location">
    <subcellularLocation>
        <location evidence="1">Membrane</location>
        <topology evidence="1">Multi-pass membrane protein</topology>
    </subcellularLocation>
</comment>
<keyword evidence="5 6" id="KW-0472">Membrane</keyword>
<sequence length="225" mass="23837">MSSDAAPAIRTRRTPRLWGFAAFAAVSVVHVAAIALGAEAVVYPTKLLLMPALAVAVLVARGRGPWRATESWLLAAIALSWLGDGAAFFFPGLPELPLMLLCFGLAHLAYIVLFARLPDARRVSPWAAAYALWWIAMLAVLWPHLGSLQIAVAVYGLVLGGTAAMATRGGAVTALGGVFFLASDTILAFRLFLPGVSEALAGPWVMATYTIGQGLLAWGIVRRTR</sequence>
<gene>
    <name evidence="7" type="ORF">C7474_1885</name>
</gene>
<dbReference type="InterPro" id="IPR012506">
    <property type="entry name" value="TMEM86B-like"/>
</dbReference>
<feature type="transmembrane region" description="Helical" evidence="6">
    <location>
        <begin position="174"/>
        <end position="193"/>
    </location>
</feature>
<protein>
    <submittedName>
        <fullName evidence="7">Putative membrane protein YhhN</fullName>
    </submittedName>
</protein>
<reference evidence="7 8" key="1">
    <citation type="journal article" date="2015" name="Stand. Genomic Sci.">
        <title>Genomic Encyclopedia of Bacterial and Archaeal Type Strains, Phase III: the genomes of soil and plant-associated and newly described type strains.</title>
        <authorList>
            <person name="Whitman W.B."/>
            <person name="Woyke T."/>
            <person name="Klenk H.P."/>
            <person name="Zhou Y."/>
            <person name="Lilburn T.G."/>
            <person name="Beck B.J."/>
            <person name="De Vos P."/>
            <person name="Vandamme P."/>
            <person name="Eisen J.A."/>
            <person name="Garrity G."/>
            <person name="Hugenholtz P."/>
            <person name="Kyrpides N.C."/>
        </authorList>
    </citation>
    <scope>NUCLEOTIDE SEQUENCE [LARGE SCALE GENOMIC DNA]</scope>
    <source>
        <strain evidence="7 8">S2T63</strain>
    </source>
</reference>
<keyword evidence="4 6" id="KW-1133">Transmembrane helix</keyword>